<proteinExistence type="predicted"/>
<evidence type="ECO:0000313" key="3">
    <source>
        <dbReference type="Proteomes" id="UP000253664"/>
    </source>
</evidence>
<comment type="caution">
    <text evidence="2">The sequence shown here is derived from an EMBL/GenBank/DDBJ whole genome shotgun (WGS) entry which is preliminary data.</text>
</comment>
<keyword evidence="3" id="KW-1185">Reference proteome</keyword>
<accession>A0A367LFW6</accession>
<protein>
    <submittedName>
        <fullName evidence="2">Uncharacterized protein</fullName>
    </submittedName>
</protein>
<organism evidence="2 3">
    <name type="scientific">Ophiocordyceps polyrhachis-furcata BCC 54312</name>
    <dbReference type="NCBI Taxonomy" id="1330021"/>
    <lineage>
        <taxon>Eukaryota</taxon>
        <taxon>Fungi</taxon>
        <taxon>Dikarya</taxon>
        <taxon>Ascomycota</taxon>
        <taxon>Pezizomycotina</taxon>
        <taxon>Sordariomycetes</taxon>
        <taxon>Hypocreomycetidae</taxon>
        <taxon>Hypocreales</taxon>
        <taxon>Ophiocordycipitaceae</taxon>
        <taxon>Ophiocordyceps</taxon>
    </lineage>
</organism>
<dbReference type="Proteomes" id="UP000253664">
    <property type="component" value="Unassembled WGS sequence"/>
</dbReference>
<evidence type="ECO:0000313" key="2">
    <source>
        <dbReference type="EMBL" id="RCI13315.1"/>
    </source>
</evidence>
<reference evidence="2 3" key="1">
    <citation type="journal article" date="2015" name="BMC Genomics">
        <title>Insights from the genome of Ophiocordyceps polyrhachis-furcata to pathogenicity and host specificity in insect fungi.</title>
        <authorList>
            <person name="Wichadakul D."/>
            <person name="Kobmoo N."/>
            <person name="Ingsriswang S."/>
            <person name="Tangphatsornruang S."/>
            <person name="Chantasingh D."/>
            <person name="Luangsa-ard J.J."/>
            <person name="Eurwilaichitr L."/>
        </authorList>
    </citation>
    <scope>NUCLEOTIDE SEQUENCE [LARGE SCALE GENOMIC DNA]</scope>
    <source>
        <strain evidence="2 3">BCC 54312</strain>
    </source>
</reference>
<name>A0A367LFW6_9HYPO</name>
<sequence>MTAAVKTPSCKACWSLEMDGRINLRGFYMFISPDGTPYQRNSEDLHENKPRSAVSQTMKSKSQSLTHYSTISWDDSG</sequence>
<feature type="compositionally biased region" description="Polar residues" evidence="1">
    <location>
        <begin position="53"/>
        <end position="77"/>
    </location>
</feature>
<dbReference type="AlphaFoldDB" id="A0A367LFW6"/>
<gene>
    <name evidence="2" type="ORF">L249_0631</name>
</gene>
<feature type="region of interest" description="Disordered" evidence="1">
    <location>
        <begin position="38"/>
        <end position="77"/>
    </location>
</feature>
<evidence type="ECO:0000256" key="1">
    <source>
        <dbReference type="SAM" id="MobiDB-lite"/>
    </source>
</evidence>
<feature type="compositionally biased region" description="Basic and acidic residues" evidence="1">
    <location>
        <begin position="41"/>
        <end position="50"/>
    </location>
</feature>
<dbReference type="EMBL" id="LKCN02000007">
    <property type="protein sequence ID" value="RCI13315.1"/>
    <property type="molecule type" value="Genomic_DNA"/>
</dbReference>